<dbReference type="eggNOG" id="COG4772">
    <property type="taxonomic scope" value="Bacteria"/>
</dbReference>
<feature type="domain" description="TonB-dependent receptor-like beta-barrel" evidence="14">
    <location>
        <begin position="294"/>
        <end position="705"/>
    </location>
</feature>
<comment type="similarity">
    <text evidence="12 13">Belongs to the TonB-dependent receptor family.</text>
</comment>
<evidence type="ECO:0000256" key="11">
    <source>
        <dbReference type="ARBA" id="ARBA00023237"/>
    </source>
</evidence>
<keyword evidence="9 13" id="KW-0798">TonB box</keyword>
<dbReference type="CDD" id="cd01347">
    <property type="entry name" value="ligand_gated_channel"/>
    <property type="match status" value="1"/>
</dbReference>
<comment type="caution">
    <text evidence="16">The sequence shown here is derived from an EMBL/GenBank/DDBJ whole genome shotgun (WGS) entry which is preliminary data.</text>
</comment>
<evidence type="ECO:0000256" key="2">
    <source>
        <dbReference type="ARBA" id="ARBA00022448"/>
    </source>
</evidence>
<evidence type="ECO:0000256" key="3">
    <source>
        <dbReference type="ARBA" id="ARBA00022452"/>
    </source>
</evidence>
<keyword evidence="16" id="KW-0675">Receptor</keyword>
<keyword evidence="4" id="KW-0410">Iron transport</keyword>
<dbReference type="Proteomes" id="UP000024816">
    <property type="component" value="Unassembled WGS sequence"/>
</dbReference>
<keyword evidence="7" id="KW-0408">Iron</keyword>
<dbReference type="PATRIC" id="fig|1280952.3.peg.2272"/>
<evidence type="ECO:0000313" key="16">
    <source>
        <dbReference type="EMBL" id="KCZ88177.1"/>
    </source>
</evidence>
<dbReference type="Gene3D" id="2.40.170.20">
    <property type="entry name" value="TonB-dependent receptor, beta-barrel domain"/>
    <property type="match status" value="1"/>
</dbReference>
<feature type="domain" description="TonB-dependent receptor plug" evidence="15">
    <location>
        <begin position="108"/>
        <end position="214"/>
    </location>
</feature>
<evidence type="ECO:0000259" key="14">
    <source>
        <dbReference type="Pfam" id="PF00593"/>
    </source>
</evidence>
<evidence type="ECO:0000256" key="8">
    <source>
        <dbReference type="ARBA" id="ARBA00023065"/>
    </source>
</evidence>
<comment type="subcellular location">
    <subcellularLocation>
        <location evidence="1 12">Cell outer membrane</location>
        <topology evidence="1 12">Multi-pass membrane protein</topology>
    </subcellularLocation>
</comment>
<dbReference type="InterPro" id="IPR000531">
    <property type="entry name" value="Beta-barrel_TonB"/>
</dbReference>
<keyword evidence="10 12" id="KW-0472">Membrane</keyword>
<organism evidence="16 17">
    <name type="scientific">Hyphomonas jannaschiana VP2</name>
    <dbReference type="NCBI Taxonomy" id="1280952"/>
    <lineage>
        <taxon>Bacteria</taxon>
        <taxon>Pseudomonadati</taxon>
        <taxon>Pseudomonadota</taxon>
        <taxon>Alphaproteobacteria</taxon>
        <taxon>Hyphomonadales</taxon>
        <taxon>Hyphomonadaceae</taxon>
        <taxon>Hyphomonas</taxon>
    </lineage>
</organism>
<dbReference type="Pfam" id="PF00593">
    <property type="entry name" value="TonB_dep_Rec_b-barrel"/>
    <property type="match status" value="1"/>
</dbReference>
<reference evidence="16 17" key="1">
    <citation type="journal article" date="2014" name="Antonie Van Leeuwenhoek">
        <title>Hyphomonas beringensis sp. nov. and Hyphomonas chukchiensis sp. nov., isolated from surface seawater of the Bering Sea and Chukchi Sea.</title>
        <authorList>
            <person name="Li C."/>
            <person name="Lai Q."/>
            <person name="Li G."/>
            <person name="Dong C."/>
            <person name="Wang J."/>
            <person name="Liao Y."/>
            <person name="Shao Z."/>
        </authorList>
    </citation>
    <scope>NUCLEOTIDE SEQUENCE [LARGE SCALE GENOMIC DNA]</scope>
    <source>
        <strain evidence="16 17">VP2</strain>
    </source>
</reference>
<dbReference type="GO" id="GO:0009279">
    <property type="term" value="C:cell outer membrane"/>
    <property type="evidence" value="ECO:0007669"/>
    <property type="project" value="UniProtKB-SubCell"/>
</dbReference>
<dbReference type="PROSITE" id="PS52016">
    <property type="entry name" value="TONB_DEPENDENT_REC_3"/>
    <property type="match status" value="1"/>
</dbReference>
<sequence>MHTGPDRVIPENAKRLSGTQLRLSLMASGSRLSALCAAAGMTMAFGSLPAFAQQAGNEDVSLPACDAPVDKSQGAGTCVDETGQKRVWWIENRLSPVEIWGDRSEADPGSQSFATAEQIDATAADHPAEILNQLPGVNVQMNSGQEHLIAIRSPVLTGGAGQGSFLILENGVPTRSPAFGNVNSLIEPHHEIADAIEVVRGPGSAKYGSNAVHGLINVILPEPGEGSEVRASYGTLGRWRTDMKLDEGQHWLVNLSLMKDTGWRDNTDVSQQKLSLIGKFNPGLWDATVWLSGQNLEQESGGYITGADAYKDEDIAKTNPDPDAYRNAWSARVGARLERPLFDGILTLIPYAHSQAMIFSQHFLPNGGVEKNGHTGGGVMVRYEQPVSEQLTWRVGTDLDAASGYLREIQPDPFGFFPGDSRFPQGVHYDYDVDTTVAALWTELEWALSEDVRILAGLRGESHDYDYSTKAPAGINGRFNVPADRLDSYEFLTPKLGAVWSVSDTFDLYANYARGARAPQVSDLYRLQSLQVVGQIDAETLDSVEIGARGAALDGRLVFDVSAYWMDKENFFFRDSDGLNVTDGSTEHKGIEVSAAYDLTDTLSLSGNVSWSDQTYTFDRIIAGSASNTILDGNEIDTAPEWLANARLNWQATDRLALSLNVEHIGEYFTDPGNQYTYPGHTVLGARAAWAWTDTHTVWINIRNLTDERYADRADVSFGTPRYFPGEPVNATIGLSRTF</sequence>
<dbReference type="InterPro" id="IPR037066">
    <property type="entry name" value="Plug_dom_sf"/>
</dbReference>
<protein>
    <submittedName>
        <fullName evidence="16">Putative TonB-dependent receptor</fullName>
    </submittedName>
</protein>
<dbReference type="AlphaFoldDB" id="A0A059FC50"/>
<keyword evidence="5 12" id="KW-0812">Transmembrane</keyword>
<gene>
    <name evidence="16" type="ORF">HJA_11360</name>
</gene>
<dbReference type="GO" id="GO:0015344">
    <property type="term" value="F:siderophore uptake transmembrane transporter activity"/>
    <property type="evidence" value="ECO:0007669"/>
    <property type="project" value="TreeGrafter"/>
</dbReference>
<dbReference type="SUPFAM" id="SSF56935">
    <property type="entry name" value="Porins"/>
    <property type="match status" value="1"/>
</dbReference>
<accession>A0A059FC50</accession>
<keyword evidence="8" id="KW-0406">Ion transport</keyword>
<name>A0A059FC50_9PROT</name>
<dbReference type="STRING" id="1280952.HJA_11360"/>
<evidence type="ECO:0000256" key="7">
    <source>
        <dbReference type="ARBA" id="ARBA00023004"/>
    </source>
</evidence>
<evidence type="ECO:0000256" key="1">
    <source>
        <dbReference type="ARBA" id="ARBA00004571"/>
    </source>
</evidence>
<dbReference type="Pfam" id="PF07715">
    <property type="entry name" value="Plug"/>
    <property type="match status" value="1"/>
</dbReference>
<dbReference type="InterPro" id="IPR036942">
    <property type="entry name" value="Beta-barrel_TonB_sf"/>
</dbReference>
<proteinExistence type="inferred from homology"/>
<keyword evidence="17" id="KW-1185">Reference proteome</keyword>
<evidence type="ECO:0000256" key="13">
    <source>
        <dbReference type="RuleBase" id="RU003357"/>
    </source>
</evidence>
<evidence type="ECO:0000256" key="5">
    <source>
        <dbReference type="ARBA" id="ARBA00022692"/>
    </source>
</evidence>
<evidence type="ECO:0000256" key="12">
    <source>
        <dbReference type="PROSITE-ProRule" id="PRU01360"/>
    </source>
</evidence>
<dbReference type="EMBL" id="ARYJ01000006">
    <property type="protein sequence ID" value="KCZ88177.1"/>
    <property type="molecule type" value="Genomic_DNA"/>
</dbReference>
<dbReference type="PANTHER" id="PTHR32552">
    <property type="entry name" value="FERRICHROME IRON RECEPTOR-RELATED"/>
    <property type="match status" value="1"/>
</dbReference>
<evidence type="ECO:0000256" key="6">
    <source>
        <dbReference type="ARBA" id="ARBA00022729"/>
    </source>
</evidence>
<keyword evidence="6" id="KW-0732">Signal</keyword>
<keyword evidence="2 12" id="KW-0813">Transport</keyword>
<evidence type="ECO:0000259" key="15">
    <source>
        <dbReference type="Pfam" id="PF07715"/>
    </source>
</evidence>
<evidence type="ECO:0000313" key="17">
    <source>
        <dbReference type="Proteomes" id="UP000024816"/>
    </source>
</evidence>
<dbReference type="InterPro" id="IPR012910">
    <property type="entry name" value="Plug_dom"/>
</dbReference>
<evidence type="ECO:0000256" key="4">
    <source>
        <dbReference type="ARBA" id="ARBA00022496"/>
    </source>
</evidence>
<keyword evidence="3 12" id="KW-1134">Transmembrane beta strand</keyword>
<keyword evidence="11 12" id="KW-0998">Cell outer membrane</keyword>
<dbReference type="InterPro" id="IPR039426">
    <property type="entry name" value="TonB-dep_rcpt-like"/>
</dbReference>
<dbReference type="PANTHER" id="PTHR32552:SF89">
    <property type="entry name" value="CATECHOLATE SIDEROPHORE RECEPTOR FIU"/>
    <property type="match status" value="1"/>
</dbReference>
<dbReference type="RefSeq" id="WP_241764345.1">
    <property type="nucleotide sequence ID" value="NZ_ARYJ01000006.1"/>
</dbReference>
<evidence type="ECO:0000256" key="10">
    <source>
        <dbReference type="ARBA" id="ARBA00023136"/>
    </source>
</evidence>
<evidence type="ECO:0000256" key="9">
    <source>
        <dbReference type="ARBA" id="ARBA00023077"/>
    </source>
</evidence>
<dbReference type="Gene3D" id="2.170.130.10">
    <property type="entry name" value="TonB-dependent receptor, plug domain"/>
    <property type="match status" value="1"/>
</dbReference>